<evidence type="ECO:0000256" key="1">
    <source>
        <dbReference type="ARBA" id="ARBA00004651"/>
    </source>
</evidence>
<dbReference type="InterPro" id="IPR049142">
    <property type="entry name" value="MS_channel_1st"/>
</dbReference>
<dbReference type="SUPFAM" id="SSF82861">
    <property type="entry name" value="Mechanosensitive channel protein MscS (YggB), transmembrane region"/>
    <property type="match status" value="1"/>
</dbReference>
<evidence type="ECO:0000256" key="7">
    <source>
        <dbReference type="SAM" id="Phobius"/>
    </source>
</evidence>
<dbReference type="InterPro" id="IPR011066">
    <property type="entry name" value="MscS_channel_C_sf"/>
</dbReference>
<dbReference type="Gene3D" id="2.30.30.60">
    <property type="match status" value="1"/>
</dbReference>
<keyword evidence="5 7" id="KW-1133">Transmembrane helix</keyword>
<dbReference type="PANTHER" id="PTHR30566:SF5">
    <property type="entry name" value="MECHANOSENSITIVE ION CHANNEL PROTEIN 1, MITOCHONDRIAL-RELATED"/>
    <property type="match status" value="1"/>
</dbReference>
<dbReference type="InterPro" id="IPR010920">
    <property type="entry name" value="LSM_dom_sf"/>
</dbReference>
<feature type="domain" description="Mechanosensitive ion channel transmembrane helices 2/3" evidence="11">
    <location>
        <begin position="316"/>
        <end position="357"/>
    </location>
</feature>
<dbReference type="InterPro" id="IPR049278">
    <property type="entry name" value="MS_channel_C"/>
</dbReference>
<comment type="similarity">
    <text evidence="2">Belongs to the MscS (TC 1.A.23) family.</text>
</comment>
<proteinExistence type="inferred from homology"/>
<keyword evidence="3" id="KW-1003">Cell membrane</keyword>
<feature type="transmembrane region" description="Helical" evidence="7">
    <location>
        <begin position="336"/>
        <end position="356"/>
    </location>
</feature>
<evidence type="ECO:0000313" key="12">
    <source>
        <dbReference type="EMBL" id="MCP8897740.1"/>
    </source>
</evidence>
<keyword evidence="4 7" id="KW-0812">Transmembrane</keyword>
<dbReference type="Pfam" id="PF21082">
    <property type="entry name" value="MS_channel_3rd"/>
    <property type="match status" value="1"/>
</dbReference>
<dbReference type="EMBL" id="JAMFTH010000001">
    <property type="protein sequence ID" value="MCP8897740.1"/>
    <property type="molecule type" value="Genomic_DNA"/>
</dbReference>
<evidence type="ECO:0000259" key="9">
    <source>
        <dbReference type="Pfam" id="PF00924"/>
    </source>
</evidence>
<accession>A0A9X2HZW6</accession>
<evidence type="ECO:0000256" key="3">
    <source>
        <dbReference type="ARBA" id="ARBA00022475"/>
    </source>
</evidence>
<reference evidence="12" key="1">
    <citation type="submission" date="2022-05" db="EMBL/GenBank/DDBJ databases">
        <authorList>
            <person name="Sun H.-N."/>
        </authorList>
    </citation>
    <scope>NUCLEOTIDE SEQUENCE</scope>
    <source>
        <strain evidence="12">HB14</strain>
    </source>
</reference>
<evidence type="ECO:0000256" key="6">
    <source>
        <dbReference type="ARBA" id="ARBA00023136"/>
    </source>
</evidence>
<comment type="caution">
    <text evidence="12">The sequence shown here is derived from an EMBL/GenBank/DDBJ whole genome shotgun (WGS) entry which is preliminary data.</text>
</comment>
<keyword evidence="8" id="KW-0732">Signal</keyword>
<dbReference type="RefSeq" id="WP_253966041.1">
    <property type="nucleotide sequence ID" value="NZ_JAMFTH010000001.1"/>
</dbReference>
<dbReference type="Pfam" id="PF21088">
    <property type="entry name" value="MS_channel_1st"/>
    <property type="match status" value="1"/>
</dbReference>
<dbReference type="Gene3D" id="1.10.287.1260">
    <property type="match status" value="1"/>
</dbReference>
<gene>
    <name evidence="12" type="ORF">M6D89_00350</name>
</gene>
<keyword evidence="13" id="KW-1185">Reference proteome</keyword>
<feature type="chain" id="PRO_5040752044" evidence="8">
    <location>
        <begin position="24"/>
        <end position="528"/>
    </location>
</feature>
<dbReference type="SUPFAM" id="SSF82689">
    <property type="entry name" value="Mechanosensitive channel protein MscS (YggB), C-terminal domain"/>
    <property type="match status" value="1"/>
</dbReference>
<dbReference type="Pfam" id="PF00924">
    <property type="entry name" value="MS_channel_2nd"/>
    <property type="match status" value="1"/>
</dbReference>
<feature type="signal peptide" evidence="8">
    <location>
        <begin position="1"/>
        <end position="23"/>
    </location>
</feature>
<feature type="transmembrane region" description="Helical" evidence="7">
    <location>
        <begin position="244"/>
        <end position="262"/>
    </location>
</feature>
<feature type="domain" description="Mechanosensitive ion channel MscS" evidence="9">
    <location>
        <begin position="359"/>
        <end position="424"/>
    </location>
</feature>
<reference evidence="12" key="2">
    <citation type="submission" date="2023-01" db="EMBL/GenBank/DDBJ databases">
        <title>Gilvimarinus xylanilyticus HB14 isolated from Caulerpa lentillifera aquaculture base in Hainan, China.</title>
        <authorList>
            <person name="Zhang Y.-J."/>
        </authorList>
    </citation>
    <scope>NUCLEOTIDE SEQUENCE</scope>
    <source>
        <strain evidence="12">HB14</strain>
    </source>
</reference>
<comment type="subcellular location">
    <subcellularLocation>
        <location evidence="1">Cell membrane</location>
        <topology evidence="1">Multi-pass membrane protein</topology>
    </subcellularLocation>
</comment>
<name>A0A9X2HZW6_9GAMM</name>
<dbReference type="SUPFAM" id="SSF50182">
    <property type="entry name" value="Sm-like ribonucleoproteins"/>
    <property type="match status" value="1"/>
</dbReference>
<evidence type="ECO:0000256" key="4">
    <source>
        <dbReference type="ARBA" id="ARBA00022692"/>
    </source>
</evidence>
<dbReference type="InterPro" id="IPR006685">
    <property type="entry name" value="MscS_channel_2nd"/>
</dbReference>
<dbReference type="InterPro" id="IPR011014">
    <property type="entry name" value="MscS_channel_TM-2"/>
</dbReference>
<feature type="transmembrane region" description="Helical" evidence="7">
    <location>
        <begin position="307"/>
        <end position="330"/>
    </location>
</feature>
<keyword evidence="6 7" id="KW-0472">Membrane</keyword>
<dbReference type="InterPro" id="IPR023408">
    <property type="entry name" value="MscS_beta-dom_sf"/>
</dbReference>
<dbReference type="AlphaFoldDB" id="A0A9X2HZW6"/>
<evidence type="ECO:0000259" key="10">
    <source>
        <dbReference type="Pfam" id="PF21082"/>
    </source>
</evidence>
<feature type="transmembrane region" description="Helical" evidence="7">
    <location>
        <begin position="274"/>
        <end position="295"/>
    </location>
</feature>
<evidence type="ECO:0000256" key="8">
    <source>
        <dbReference type="SAM" id="SignalP"/>
    </source>
</evidence>
<dbReference type="GO" id="GO:0008381">
    <property type="term" value="F:mechanosensitive monoatomic ion channel activity"/>
    <property type="evidence" value="ECO:0007669"/>
    <property type="project" value="UniProtKB-ARBA"/>
</dbReference>
<evidence type="ECO:0000256" key="2">
    <source>
        <dbReference type="ARBA" id="ARBA00008017"/>
    </source>
</evidence>
<evidence type="ECO:0000259" key="11">
    <source>
        <dbReference type="Pfam" id="PF21088"/>
    </source>
</evidence>
<evidence type="ECO:0000313" key="13">
    <source>
        <dbReference type="Proteomes" id="UP001139319"/>
    </source>
</evidence>
<dbReference type="GO" id="GO:0005886">
    <property type="term" value="C:plasma membrane"/>
    <property type="evidence" value="ECO:0007669"/>
    <property type="project" value="UniProtKB-SubCell"/>
</dbReference>
<dbReference type="Proteomes" id="UP001139319">
    <property type="component" value="Unassembled WGS sequence"/>
</dbReference>
<feature type="domain" description="Mechanosensitive ion channel MscS C-terminal" evidence="10">
    <location>
        <begin position="435"/>
        <end position="514"/>
    </location>
</feature>
<sequence>MTPRQGLRFCILCLLLLAPVVQAQEPTAKEIFESSLAAEEAAAHMEREEPMATPLGTVLLLREAGTRQDWAKMAEYADFRYLSEDVLAEGKEALMRKLSLAWEQYQILDLTSVSDDETGNQDDGLPRYRDSLGSLDYGSDSFDIYLQRVPTEDGRQVWKLSNATIAQIPAMWEQFGYPPQLEQLERWLPEFRLFHMHNWQVVALVLLVVVGWLGTGLIKWILLKVISRSPVYGETMQRLIERPLRRFLFFVFINWGVFQLGLPLKARVIFDTGFLSYLAGLFLVLGLVEFGRAVYISRAMARDGDYAPGFVTPFVTIIKVVVIVLAVLLWLERAGYNMATVLTGLGIGSLAVALAAQKTLENVFGAFTLFIARPIKPGDFCCFGDVLGVVEEIGLRSTTLRKLDRTLVNVPNSLFSAQVLENYSQIDQRLYRQTFYVSLAVERPRLQQAIERMNEVLEAHPRVLELSRRVRFETIAREGFVLQANAYISTADFNEFLPIAEELNLQMLEVLEQLQIPLAHWYPENSSG</sequence>
<dbReference type="PANTHER" id="PTHR30566">
    <property type="entry name" value="YNAI-RELATED MECHANOSENSITIVE ION CHANNEL"/>
    <property type="match status" value="1"/>
</dbReference>
<organism evidence="12 13">
    <name type="scientific">Gilvimarinus xylanilyticus</name>
    <dbReference type="NCBI Taxonomy" id="2944139"/>
    <lineage>
        <taxon>Bacteria</taxon>
        <taxon>Pseudomonadati</taxon>
        <taxon>Pseudomonadota</taxon>
        <taxon>Gammaproteobacteria</taxon>
        <taxon>Cellvibrionales</taxon>
        <taxon>Cellvibrionaceae</taxon>
        <taxon>Gilvimarinus</taxon>
    </lineage>
</organism>
<protein>
    <submittedName>
        <fullName evidence="12">Mechanosensitive ion channel family protein</fullName>
    </submittedName>
</protein>
<feature type="transmembrane region" description="Helical" evidence="7">
    <location>
        <begin position="199"/>
        <end position="223"/>
    </location>
</feature>
<evidence type="ECO:0000256" key="5">
    <source>
        <dbReference type="ARBA" id="ARBA00022989"/>
    </source>
</evidence>